<proteinExistence type="predicted"/>
<reference evidence="1 2" key="2">
    <citation type="journal article" date="2022" name="Mol. Ecol. Resour.">
        <title>The genomes of chicory, endive, great burdock and yacon provide insights into Asteraceae paleo-polyploidization history and plant inulin production.</title>
        <authorList>
            <person name="Fan W."/>
            <person name="Wang S."/>
            <person name="Wang H."/>
            <person name="Wang A."/>
            <person name="Jiang F."/>
            <person name="Liu H."/>
            <person name="Zhao H."/>
            <person name="Xu D."/>
            <person name="Zhang Y."/>
        </authorList>
    </citation>
    <scope>NUCLEOTIDE SEQUENCE [LARGE SCALE GENOMIC DNA]</scope>
    <source>
        <strain evidence="2">cv. Yunnan</strain>
        <tissue evidence="1">Leaves</tissue>
    </source>
</reference>
<reference evidence="2" key="1">
    <citation type="journal article" date="2022" name="Mol. Ecol. Resour.">
        <title>The genomes of chicory, endive, great burdock and yacon provide insights into Asteraceae palaeo-polyploidization history and plant inulin production.</title>
        <authorList>
            <person name="Fan W."/>
            <person name="Wang S."/>
            <person name="Wang H."/>
            <person name="Wang A."/>
            <person name="Jiang F."/>
            <person name="Liu H."/>
            <person name="Zhao H."/>
            <person name="Xu D."/>
            <person name="Zhang Y."/>
        </authorList>
    </citation>
    <scope>NUCLEOTIDE SEQUENCE [LARGE SCALE GENOMIC DNA]</scope>
    <source>
        <strain evidence="2">cv. Yunnan</strain>
    </source>
</reference>
<sequence length="499" mass="54738">MAEMLDECKQGEVGLDSRIHIMNDNGEIISSHMHENYSIPDSKQDRNGIDQPLDDWLPITQSRRGNSWTATFHLLCSGIGIQTLSLPLAFVYLGWFWGIMCLSVAFVWQLYTIGLLVSLHESVPGTRFSRYLQLSMAAFGVKVGKIVAIFPVMYLSGGTCVMFIITGGGTMKLFYQLLCGDHCSSKHPLTTTEWFLVFICMAILVSLFCPNLHSAALVSFLGAIMVVGYCTILWVVFVAKGNVEGVVYDPSEAVTSESGRVLSIFGALGIIAVAFRGHNVVLEIQGTMPSIPNRSSSKLMLKGVVGSYLIIAMCFFPLAIVGYWALGNKFPTNGGMLTAISTTLNYHTSKPVLGLIYMQIIISCVTAFQIYSMVVYDNLERAYATRARHECTKLIRNGIRIFFGGLTFFISLAFPFLPTIALITGGISLHLTFGYPCLMWIAIKRPPMKSVKWWLNLGLGCLGIALSVLVLVGAVWTCRGLVSQPRATPARASRDNAGI</sequence>
<evidence type="ECO:0000313" key="2">
    <source>
        <dbReference type="Proteomes" id="UP001056120"/>
    </source>
</evidence>
<name>A0ACB9FTU2_9ASTR</name>
<dbReference type="Proteomes" id="UP001056120">
    <property type="component" value="Linkage Group LG16"/>
</dbReference>
<dbReference type="EMBL" id="CM042033">
    <property type="protein sequence ID" value="KAI3774250.1"/>
    <property type="molecule type" value="Genomic_DNA"/>
</dbReference>
<organism evidence="1 2">
    <name type="scientific">Smallanthus sonchifolius</name>
    <dbReference type="NCBI Taxonomy" id="185202"/>
    <lineage>
        <taxon>Eukaryota</taxon>
        <taxon>Viridiplantae</taxon>
        <taxon>Streptophyta</taxon>
        <taxon>Embryophyta</taxon>
        <taxon>Tracheophyta</taxon>
        <taxon>Spermatophyta</taxon>
        <taxon>Magnoliopsida</taxon>
        <taxon>eudicotyledons</taxon>
        <taxon>Gunneridae</taxon>
        <taxon>Pentapetalae</taxon>
        <taxon>asterids</taxon>
        <taxon>campanulids</taxon>
        <taxon>Asterales</taxon>
        <taxon>Asteraceae</taxon>
        <taxon>Asteroideae</taxon>
        <taxon>Heliantheae alliance</taxon>
        <taxon>Millerieae</taxon>
        <taxon>Smallanthus</taxon>
    </lineage>
</organism>
<keyword evidence="2" id="KW-1185">Reference proteome</keyword>
<comment type="caution">
    <text evidence="1">The sequence shown here is derived from an EMBL/GenBank/DDBJ whole genome shotgun (WGS) entry which is preliminary data.</text>
</comment>
<evidence type="ECO:0000313" key="1">
    <source>
        <dbReference type="EMBL" id="KAI3774250.1"/>
    </source>
</evidence>
<accession>A0ACB9FTU2</accession>
<protein>
    <submittedName>
        <fullName evidence="1">Uncharacterized protein</fullName>
    </submittedName>
</protein>
<gene>
    <name evidence="1" type="ORF">L1987_48797</name>
</gene>